<evidence type="ECO:0008006" key="3">
    <source>
        <dbReference type="Google" id="ProtNLM"/>
    </source>
</evidence>
<reference evidence="1 2" key="1">
    <citation type="submission" date="2019-02" db="EMBL/GenBank/DDBJ databases">
        <title>Kribbella capetownensis sp. nov. and Kribbella speibonae sp. nov., isolated from soil.</title>
        <authorList>
            <person name="Curtis S.M."/>
            <person name="Norton I."/>
            <person name="Everest G.J."/>
            <person name="Meyers P.R."/>
        </authorList>
    </citation>
    <scope>NUCLEOTIDE SEQUENCE [LARGE SCALE GENOMIC DNA]</scope>
    <source>
        <strain evidence="1 2">SK5</strain>
    </source>
</reference>
<protein>
    <recommendedName>
        <fullName evidence="3">Universal stress protein</fullName>
    </recommendedName>
</protein>
<dbReference type="Proteomes" id="UP000292385">
    <property type="component" value="Unassembled WGS sequence"/>
</dbReference>
<sequence>MNHQVVVAVDGELSARDASAAAAHRATDGPVDFHLLIATKEASASGLAMLGMRPGDTFGSAALARHMNVRPAEDEDQSGSGLGEIMAQSASHLRAAGGGNVTVSITHGDMLSGARNLVETTGSQEVVIVTEPGRYPQFAMPEWTRKLSVYLGVPRVRTIQHVE</sequence>
<accession>A0ABY2AC92</accession>
<comment type="caution">
    <text evidence="1">The sequence shown here is derived from an EMBL/GenBank/DDBJ whole genome shotgun (WGS) entry which is preliminary data.</text>
</comment>
<dbReference type="RefSeq" id="WP_131459538.1">
    <property type="nucleotide sequence ID" value="NZ_SJJY01000001.1"/>
</dbReference>
<evidence type="ECO:0000313" key="2">
    <source>
        <dbReference type="Proteomes" id="UP000292385"/>
    </source>
</evidence>
<evidence type="ECO:0000313" key="1">
    <source>
        <dbReference type="EMBL" id="TCC26885.1"/>
    </source>
</evidence>
<organism evidence="1 2">
    <name type="scientific">Kribbella speibonae</name>
    <dbReference type="NCBI Taxonomy" id="1572660"/>
    <lineage>
        <taxon>Bacteria</taxon>
        <taxon>Bacillati</taxon>
        <taxon>Actinomycetota</taxon>
        <taxon>Actinomycetes</taxon>
        <taxon>Propionibacteriales</taxon>
        <taxon>Kribbellaceae</taxon>
        <taxon>Kribbella</taxon>
    </lineage>
</organism>
<keyword evidence="2" id="KW-1185">Reference proteome</keyword>
<proteinExistence type="predicted"/>
<dbReference type="SUPFAM" id="SSF52402">
    <property type="entry name" value="Adenine nucleotide alpha hydrolases-like"/>
    <property type="match status" value="1"/>
</dbReference>
<dbReference type="EMBL" id="SJJY01000001">
    <property type="protein sequence ID" value="TCC26885.1"/>
    <property type="molecule type" value="Genomic_DNA"/>
</dbReference>
<dbReference type="InterPro" id="IPR014729">
    <property type="entry name" value="Rossmann-like_a/b/a_fold"/>
</dbReference>
<dbReference type="Gene3D" id="3.40.50.620">
    <property type="entry name" value="HUPs"/>
    <property type="match status" value="1"/>
</dbReference>
<name>A0ABY2AC92_9ACTN</name>
<gene>
    <name evidence="1" type="ORF">E0H58_02425</name>
</gene>